<dbReference type="OrthoDB" id="9802489at2"/>
<dbReference type="AlphaFoldDB" id="A0A5S9MSG6"/>
<gene>
    <name evidence="3" type="ORF">AELLOGFF_00155</name>
</gene>
<dbReference type="InterPro" id="IPR029032">
    <property type="entry name" value="AhpD-like"/>
</dbReference>
<evidence type="ECO:0000259" key="2">
    <source>
        <dbReference type="Pfam" id="PF02627"/>
    </source>
</evidence>
<accession>A0A5S9MSG6</accession>
<dbReference type="RefSeq" id="WP_159228516.1">
    <property type="nucleotide sequence ID" value="NZ_CACSIP010000001.1"/>
</dbReference>
<dbReference type="Gene3D" id="1.20.1290.10">
    <property type="entry name" value="AhpD-like"/>
    <property type="match status" value="1"/>
</dbReference>
<dbReference type="GO" id="GO:0051920">
    <property type="term" value="F:peroxiredoxin activity"/>
    <property type="evidence" value="ECO:0007669"/>
    <property type="project" value="InterPro"/>
</dbReference>
<dbReference type="InterPro" id="IPR003779">
    <property type="entry name" value="CMD-like"/>
</dbReference>
<evidence type="ECO:0000313" key="3">
    <source>
        <dbReference type="EMBL" id="CAA0079563.1"/>
    </source>
</evidence>
<organism evidence="3 4">
    <name type="scientific">Mycolicibacterium vanbaalenii</name>
    <name type="common">Mycobacterium vanbaalenii</name>
    <dbReference type="NCBI Taxonomy" id="110539"/>
    <lineage>
        <taxon>Bacteria</taxon>
        <taxon>Bacillati</taxon>
        <taxon>Actinomycetota</taxon>
        <taxon>Actinomycetes</taxon>
        <taxon>Mycobacteriales</taxon>
        <taxon>Mycobacteriaceae</taxon>
        <taxon>Mycolicibacterium</taxon>
    </lineage>
</organism>
<dbReference type="Proteomes" id="UP000430146">
    <property type="component" value="Unassembled WGS sequence"/>
</dbReference>
<dbReference type="Pfam" id="PF02627">
    <property type="entry name" value="CMD"/>
    <property type="match status" value="1"/>
</dbReference>
<dbReference type="InterPro" id="IPR052512">
    <property type="entry name" value="4CMD/NDH-1_regulator"/>
</dbReference>
<protein>
    <recommendedName>
        <fullName evidence="2">Carboxymuconolactone decarboxylase-like domain-containing protein</fullName>
    </recommendedName>
</protein>
<evidence type="ECO:0000313" key="4">
    <source>
        <dbReference type="Proteomes" id="UP000430146"/>
    </source>
</evidence>
<evidence type="ECO:0000256" key="1">
    <source>
        <dbReference type="SAM" id="MobiDB-lite"/>
    </source>
</evidence>
<sequence length="149" mass="16506">MDELRRKGLEKMNEVYGWEMPDMPGDYFALTADHLFGTIWTRPGLSMREKRMMTLTCVTALGITDLAEIQVNAALNNGELTVEELKEMAIFLTHYLGFPLGSKLDGVVTKVAGKRKKDAEKGAGEDKRANVNAALNMHSGSTLDDAQDR</sequence>
<keyword evidence="4" id="KW-1185">Reference proteome</keyword>
<feature type="compositionally biased region" description="Basic and acidic residues" evidence="1">
    <location>
        <begin position="117"/>
        <end position="129"/>
    </location>
</feature>
<reference evidence="3 4" key="1">
    <citation type="submission" date="2019-11" db="EMBL/GenBank/DDBJ databases">
        <authorList>
            <person name="Holert J."/>
        </authorList>
    </citation>
    <scope>NUCLEOTIDE SEQUENCE [LARGE SCALE GENOMIC DNA]</scope>
    <source>
        <strain evidence="3">BC8_1</strain>
    </source>
</reference>
<dbReference type="PANTHER" id="PTHR33570:SF2">
    <property type="entry name" value="CARBOXYMUCONOLACTONE DECARBOXYLASE-LIKE DOMAIN-CONTAINING PROTEIN"/>
    <property type="match status" value="1"/>
</dbReference>
<dbReference type="EMBL" id="CACSIP010000001">
    <property type="protein sequence ID" value="CAA0079563.1"/>
    <property type="molecule type" value="Genomic_DNA"/>
</dbReference>
<dbReference type="PANTHER" id="PTHR33570">
    <property type="entry name" value="4-CARBOXYMUCONOLACTONE DECARBOXYLASE FAMILY PROTEIN"/>
    <property type="match status" value="1"/>
</dbReference>
<feature type="compositionally biased region" description="Polar residues" evidence="1">
    <location>
        <begin position="138"/>
        <end position="149"/>
    </location>
</feature>
<feature type="domain" description="Carboxymuconolactone decarboxylase-like" evidence="2">
    <location>
        <begin position="26"/>
        <end position="99"/>
    </location>
</feature>
<proteinExistence type="predicted"/>
<feature type="region of interest" description="Disordered" evidence="1">
    <location>
        <begin position="116"/>
        <end position="149"/>
    </location>
</feature>
<name>A0A5S9MSG6_MYCVN</name>
<dbReference type="SUPFAM" id="SSF69118">
    <property type="entry name" value="AhpD-like"/>
    <property type="match status" value="1"/>
</dbReference>